<gene>
    <name evidence="1" type="ORF">HK099_002879</name>
</gene>
<sequence>MSSTQSQISFSESEYSLNLANTTSHLSIGHNIPETIHETLSPEEHEFLDSKFTRTQYLNCNQQVINNAKKKWFTLLGETDFDILSLYAVSKARTTMESQIYLKLLHRRLPVNHYHKETKVCGTCKVSDETIRHAIFECKSSLEFWNKISQIIPTILNLNKEQKSFFQEVSLADVVYLFPKLRPLLNKDQLHVLNVIHSVALWTIWRSRTNNYYCNKMGIDLNWESFTMRLKVRVELEYQALLTAENLNAGSHSFTYDHPLTSAPMSFDSNSSSPTNLCNLSVISDLEGLLSKSFEFSPLEPSNFSFSLKYSSLEELSECSSGNSKELKSVNSEFSKRWTNNVTFEENGRLIFSIN</sequence>
<organism evidence="1 2">
    <name type="scientific">Clydaea vesicula</name>
    <dbReference type="NCBI Taxonomy" id="447962"/>
    <lineage>
        <taxon>Eukaryota</taxon>
        <taxon>Fungi</taxon>
        <taxon>Fungi incertae sedis</taxon>
        <taxon>Chytridiomycota</taxon>
        <taxon>Chytridiomycota incertae sedis</taxon>
        <taxon>Chytridiomycetes</taxon>
        <taxon>Lobulomycetales</taxon>
        <taxon>Lobulomycetaceae</taxon>
        <taxon>Clydaea</taxon>
    </lineage>
</organism>
<evidence type="ECO:0000313" key="1">
    <source>
        <dbReference type="EMBL" id="KAJ3228374.1"/>
    </source>
</evidence>
<proteinExistence type="predicted"/>
<evidence type="ECO:0000313" key="2">
    <source>
        <dbReference type="Proteomes" id="UP001211065"/>
    </source>
</evidence>
<dbReference type="Proteomes" id="UP001211065">
    <property type="component" value="Unassembled WGS sequence"/>
</dbReference>
<protein>
    <recommendedName>
        <fullName evidence="3">Reverse transcriptase zinc-binding domain-containing protein</fullName>
    </recommendedName>
</protein>
<accession>A0AAD5UC40</accession>
<dbReference type="AlphaFoldDB" id="A0AAD5UC40"/>
<evidence type="ECO:0008006" key="3">
    <source>
        <dbReference type="Google" id="ProtNLM"/>
    </source>
</evidence>
<dbReference type="EMBL" id="JADGJW010000002">
    <property type="protein sequence ID" value="KAJ3228374.1"/>
    <property type="molecule type" value="Genomic_DNA"/>
</dbReference>
<reference evidence="1" key="1">
    <citation type="submission" date="2020-05" db="EMBL/GenBank/DDBJ databases">
        <title>Phylogenomic resolution of chytrid fungi.</title>
        <authorList>
            <person name="Stajich J.E."/>
            <person name="Amses K."/>
            <person name="Simmons R."/>
            <person name="Seto K."/>
            <person name="Myers J."/>
            <person name="Bonds A."/>
            <person name="Quandt C.A."/>
            <person name="Barry K."/>
            <person name="Liu P."/>
            <person name="Grigoriev I."/>
            <person name="Longcore J.E."/>
            <person name="James T.Y."/>
        </authorList>
    </citation>
    <scope>NUCLEOTIDE SEQUENCE</scope>
    <source>
        <strain evidence="1">JEL0476</strain>
    </source>
</reference>
<keyword evidence="2" id="KW-1185">Reference proteome</keyword>
<comment type="caution">
    <text evidence="1">The sequence shown here is derived from an EMBL/GenBank/DDBJ whole genome shotgun (WGS) entry which is preliminary data.</text>
</comment>
<name>A0AAD5UC40_9FUNG</name>